<dbReference type="RefSeq" id="WP_160500447.1">
    <property type="nucleotide sequence ID" value="NZ_WUBI01000005.1"/>
</dbReference>
<gene>
    <name evidence="1" type="ORF">GRF59_24890</name>
</gene>
<protein>
    <submittedName>
        <fullName evidence="1">Uncharacterized protein</fullName>
    </submittedName>
</protein>
<proteinExistence type="predicted"/>
<name>A0A7X3LIC9_9BACL</name>
<reference evidence="1 2" key="1">
    <citation type="submission" date="2019-12" db="EMBL/GenBank/DDBJ databases">
        <title>Paenibacillus sp. nov., an endophytic bacterium isolated from the stem of Dendrobium.</title>
        <authorList>
            <person name="Zhao R."/>
        </authorList>
    </citation>
    <scope>NUCLEOTIDE SEQUENCE [LARGE SCALE GENOMIC DNA]</scope>
    <source>
        <strain evidence="1 2">HJL G12</strain>
    </source>
</reference>
<dbReference type="AlphaFoldDB" id="A0A7X3LIC9"/>
<evidence type="ECO:0000313" key="1">
    <source>
        <dbReference type="EMBL" id="MWV46851.1"/>
    </source>
</evidence>
<accession>A0A7X3LIC9</accession>
<dbReference type="EMBL" id="WUBI01000005">
    <property type="protein sequence ID" value="MWV46851.1"/>
    <property type="molecule type" value="Genomic_DNA"/>
</dbReference>
<keyword evidence="2" id="KW-1185">Reference proteome</keyword>
<comment type="caution">
    <text evidence="1">The sequence shown here is derived from an EMBL/GenBank/DDBJ whole genome shotgun (WGS) entry which is preliminary data.</text>
</comment>
<evidence type="ECO:0000313" key="2">
    <source>
        <dbReference type="Proteomes" id="UP000460318"/>
    </source>
</evidence>
<organism evidence="1 2">
    <name type="scientific">Paenibacillus dendrobii</name>
    <dbReference type="NCBI Taxonomy" id="2691084"/>
    <lineage>
        <taxon>Bacteria</taxon>
        <taxon>Bacillati</taxon>
        <taxon>Bacillota</taxon>
        <taxon>Bacilli</taxon>
        <taxon>Bacillales</taxon>
        <taxon>Paenibacillaceae</taxon>
        <taxon>Paenibacillus</taxon>
    </lineage>
</organism>
<sequence length="90" mass="9903">MSMLLKEQEAKLDLIASIAQSQQALARILSSIADVSSHSELSARSLKENIRLLAQYQATMCEMLQGITLCHPRSGTPAPPWFNASRLPHT</sequence>
<dbReference type="Proteomes" id="UP000460318">
    <property type="component" value="Unassembled WGS sequence"/>
</dbReference>